<comment type="caution">
    <text evidence="10">The sequence shown here is derived from an EMBL/GenBank/DDBJ whole genome shotgun (WGS) entry which is preliminary data.</text>
</comment>
<dbReference type="PANTHER" id="PTHR30347:SF1">
    <property type="entry name" value="MECHANOSENSITIVE CHANNEL MSCK"/>
    <property type="match status" value="1"/>
</dbReference>
<proteinExistence type="inferred from homology"/>
<feature type="transmembrane region" description="Helical" evidence="7">
    <location>
        <begin position="23"/>
        <end position="43"/>
    </location>
</feature>
<dbReference type="SUPFAM" id="SSF82861">
    <property type="entry name" value="Mechanosensitive channel protein MscS (YggB), transmembrane region"/>
    <property type="match status" value="1"/>
</dbReference>
<organism evidence="10 11">
    <name type="scientific">Paralabilibaculum antarcticum</name>
    <dbReference type="NCBI Taxonomy" id="2912572"/>
    <lineage>
        <taxon>Bacteria</taxon>
        <taxon>Pseudomonadati</taxon>
        <taxon>Bacteroidota</taxon>
        <taxon>Bacteroidia</taxon>
        <taxon>Marinilabiliales</taxon>
        <taxon>Marinifilaceae</taxon>
        <taxon>Paralabilibaculum</taxon>
    </lineage>
</organism>
<evidence type="ECO:0000259" key="8">
    <source>
        <dbReference type="Pfam" id="PF00924"/>
    </source>
</evidence>
<sequence length="277" mass="31401">MIETITNILEFELLNIGTYKVRVFSLVSIFIIYIITRIALYLIKKALFRKSKSKKLDTGNTYALFQIIKYIVWVMAIGLILESLSIKVTVLIAGSAALLVGVGLGLQQTFNDVISGIILLSERSIKIDDVLEIDGDVVKIQSIGLRTSKGLNRDDISIIIPNSLITTNKVINWSHQSKKTRFRIDIGVAYGSDVDMIIKTLEESAFEHPDIDERESIEARLINFGNSSLDFQLLFFSKNIFRIGKVKSDIRKIITQKFTEKDIIIPFPQMDVHFKKE</sequence>
<evidence type="ECO:0000256" key="3">
    <source>
        <dbReference type="ARBA" id="ARBA00022475"/>
    </source>
</evidence>
<dbReference type="InterPro" id="IPR011014">
    <property type="entry name" value="MscS_channel_TM-2"/>
</dbReference>
<dbReference type="Proteomes" id="UP001528920">
    <property type="component" value="Unassembled WGS sequence"/>
</dbReference>
<dbReference type="InterPro" id="IPR023408">
    <property type="entry name" value="MscS_beta-dom_sf"/>
</dbReference>
<name>A0ABT5VN47_9BACT</name>
<reference evidence="10 11" key="1">
    <citation type="submission" date="2022-01" db="EMBL/GenBank/DDBJ databases">
        <title>Labilibaculum sp. nov, a marine bacterium isolated from Antarctica.</title>
        <authorList>
            <person name="Dai W."/>
        </authorList>
    </citation>
    <scope>NUCLEOTIDE SEQUENCE [LARGE SCALE GENOMIC DNA]</scope>
    <source>
        <strain evidence="10 11">DW002</strain>
    </source>
</reference>
<dbReference type="Pfam" id="PF00924">
    <property type="entry name" value="MS_channel_2nd"/>
    <property type="match status" value="1"/>
</dbReference>
<keyword evidence="11" id="KW-1185">Reference proteome</keyword>
<keyword evidence="6 7" id="KW-0472">Membrane</keyword>
<feature type="domain" description="Mechanosensitive ion channel MscS C-terminal" evidence="9">
    <location>
        <begin position="183"/>
        <end position="265"/>
    </location>
</feature>
<dbReference type="InterPro" id="IPR011066">
    <property type="entry name" value="MscS_channel_C_sf"/>
</dbReference>
<dbReference type="Pfam" id="PF21082">
    <property type="entry name" value="MS_channel_3rd"/>
    <property type="match status" value="1"/>
</dbReference>
<protein>
    <submittedName>
        <fullName evidence="10">Mechanosensitive ion channel</fullName>
    </submittedName>
</protein>
<dbReference type="RefSeq" id="WP_275108209.1">
    <property type="nucleotide sequence ID" value="NZ_JAKJSC010000001.1"/>
</dbReference>
<evidence type="ECO:0000259" key="9">
    <source>
        <dbReference type="Pfam" id="PF21082"/>
    </source>
</evidence>
<evidence type="ECO:0000256" key="5">
    <source>
        <dbReference type="ARBA" id="ARBA00022989"/>
    </source>
</evidence>
<feature type="domain" description="Mechanosensitive ion channel MscS" evidence="8">
    <location>
        <begin position="109"/>
        <end position="175"/>
    </location>
</feature>
<comment type="similarity">
    <text evidence="2">Belongs to the MscS (TC 1.A.23) family.</text>
</comment>
<dbReference type="EMBL" id="JAKJSC010000001">
    <property type="protein sequence ID" value="MDE5416871.1"/>
    <property type="molecule type" value="Genomic_DNA"/>
</dbReference>
<keyword evidence="4 7" id="KW-0812">Transmembrane</keyword>
<dbReference type="InterPro" id="IPR049278">
    <property type="entry name" value="MS_channel_C"/>
</dbReference>
<evidence type="ECO:0000313" key="10">
    <source>
        <dbReference type="EMBL" id="MDE5416871.1"/>
    </source>
</evidence>
<keyword evidence="3" id="KW-1003">Cell membrane</keyword>
<keyword evidence="5 7" id="KW-1133">Transmembrane helix</keyword>
<evidence type="ECO:0000256" key="2">
    <source>
        <dbReference type="ARBA" id="ARBA00008017"/>
    </source>
</evidence>
<dbReference type="InterPro" id="IPR052702">
    <property type="entry name" value="MscS-like_channel"/>
</dbReference>
<evidence type="ECO:0000256" key="4">
    <source>
        <dbReference type="ARBA" id="ARBA00022692"/>
    </source>
</evidence>
<dbReference type="Gene3D" id="1.10.287.1260">
    <property type="match status" value="1"/>
</dbReference>
<gene>
    <name evidence="10" type="ORF">L3049_02540</name>
</gene>
<evidence type="ECO:0000256" key="1">
    <source>
        <dbReference type="ARBA" id="ARBA00004651"/>
    </source>
</evidence>
<dbReference type="PANTHER" id="PTHR30347">
    <property type="entry name" value="POTASSIUM CHANNEL RELATED"/>
    <property type="match status" value="1"/>
</dbReference>
<dbReference type="SUPFAM" id="SSF82689">
    <property type="entry name" value="Mechanosensitive channel protein MscS (YggB), C-terminal domain"/>
    <property type="match status" value="1"/>
</dbReference>
<evidence type="ECO:0000313" key="11">
    <source>
        <dbReference type="Proteomes" id="UP001528920"/>
    </source>
</evidence>
<dbReference type="InterPro" id="IPR010920">
    <property type="entry name" value="LSM_dom_sf"/>
</dbReference>
<dbReference type="Gene3D" id="2.30.30.60">
    <property type="match status" value="1"/>
</dbReference>
<evidence type="ECO:0000256" key="7">
    <source>
        <dbReference type="SAM" id="Phobius"/>
    </source>
</evidence>
<accession>A0ABT5VN47</accession>
<feature type="transmembrane region" description="Helical" evidence="7">
    <location>
        <begin position="63"/>
        <end position="80"/>
    </location>
</feature>
<feature type="transmembrane region" description="Helical" evidence="7">
    <location>
        <begin position="86"/>
        <end position="106"/>
    </location>
</feature>
<dbReference type="Gene3D" id="3.30.70.100">
    <property type="match status" value="1"/>
</dbReference>
<comment type="subcellular location">
    <subcellularLocation>
        <location evidence="1">Cell membrane</location>
        <topology evidence="1">Multi-pass membrane protein</topology>
    </subcellularLocation>
</comment>
<evidence type="ECO:0000256" key="6">
    <source>
        <dbReference type="ARBA" id="ARBA00023136"/>
    </source>
</evidence>
<dbReference type="InterPro" id="IPR006685">
    <property type="entry name" value="MscS_channel_2nd"/>
</dbReference>
<dbReference type="SUPFAM" id="SSF50182">
    <property type="entry name" value="Sm-like ribonucleoproteins"/>
    <property type="match status" value="1"/>
</dbReference>